<keyword evidence="2" id="KW-0812">Transmembrane</keyword>
<dbReference type="EMBL" id="QKOF01000007">
    <property type="protein sequence ID" value="MBE2900779.1"/>
    <property type="molecule type" value="Genomic_DNA"/>
</dbReference>
<accession>A0A842YN14</accession>
<comment type="caution">
    <text evidence="3">The sequence shown here is derived from an EMBL/GenBank/DDBJ whole genome shotgun (WGS) entry which is preliminary data.</text>
</comment>
<keyword evidence="2" id="KW-0472">Membrane</keyword>
<evidence type="ECO:0000256" key="2">
    <source>
        <dbReference type="SAM" id="Phobius"/>
    </source>
</evidence>
<feature type="compositionally biased region" description="Basic and acidic residues" evidence="1">
    <location>
        <begin position="79"/>
        <end position="88"/>
    </location>
</feature>
<protein>
    <submittedName>
        <fullName evidence="3">Uncharacterized protein</fullName>
    </submittedName>
</protein>
<evidence type="ECO:0000313" key="3">
    <source>
        <dbReference type="EMBL" id="MBE2900779.1"/>
    </source>
</evidence>
<keyword evidence="2" id="KW-1133">Transmembrane helix</keyword>
<proteinExistence type="predicted"/>
<dbReference type="AlphaFoldDB" id="A0A842YN14"/>
<feature type="transmembrane region" description="Helical" evidence="2">
    <location>
        <begin position="12"/>
        <end position="39"/>
    </location>
</feature>
<reference evidence="3" key="1">
    <citation type="submission" date="2018-06" db="EMBL/GenBank/DDBJ databases">
        <title>Draft genome sequence of Methanothermobacter thermautotrophicus Strain WHS, a thermophilic, hydrogenotrophic methanogen isolated from Washburn Hot Springs in Yellowstone National Park, USA.</title>
        <authorList>
            <person name="Mckay L.J."/>
            <person name="Klingelsmith K."/>
            <person name="Inskeep W.P."/>
            <person name="Fields M.W."/>
        </authorList>
    </citation>
    <scope>NUCLEOTIDE SEQUENCE</scope>
    <source>
        <strain evidence="3">WHS</strain>
    </source>
</reference>
<evidence type="ECO:0000256" key="1">
    <source>
        <dbReference type="SAM" id="MobiDB-lite"/>
    </source>
</evidence>
<evidence type="ECO:0000313" key="4">
    <source>
        <dbReference type="Proteomes" id="UP000646659"/>
    </source>
</evidence>
<organism evidence="3 4">
    <name type="scientific">Methanothermobacter thermautotrophicus</name>
    <name type="common">Methanobacterium thermoformicicum</name>
    <dbReference type="NCBI Taxonomy" id="145262"/>
    <lineage>
        <taxon>Archaea</taxon>
        <taxon>Methanobacteriati</taxon>
        <taxon>Methanobacteriota</taxon>
        <taxon>Methanomada group</taxon>
        <taxon>Methanobacteria</taxon>
        <taxon>Methanobacteriales</taxon>
        <taxon>Methanobacteriaceae</taxon>
        <taxon>Methanothermobacter</taxon>
    </lineage>
</organism>
<name>A0A842YN14_METTF</name>
<feature type="region of interest" description="Disordered" evidence="1">
    <location>
        <begin position="67"/>
        <end position="88"/>
    </location>
</feature>
<dbReference type="Proteomes" id="UP000646659">
    <property type="component" value="Unassembled WGS sequence"/>
</dbReference>
<sequence>MTMGPGAGTETPVIGIDVIITVAAVIAAIAVIIVLIVFIGRRKKVSGDEGTVKPEVSKNEDIIAQLKEEYGVSDDEEDKGVSDERDDN</sequence>
<gene>
    <name evidence="3" type="ORF">DNK57_08265</name>
</gene>